<dbReference type="EMBL" id="KN393103">
    <property type="protein sequence ID" value="KHG10083.1"/>
    <property type="molecule type" value="Genomic_DNA"/>
</dbReference>
<reference evidence="2" key="1">
    <citation type="submission" date="2014-09" db="EMBL/GenBank/DDBJ databases">
        <authorList>
            <person name="Mudge J."/>
            <person name="Ramaraj T."/>
            <person name="Lindquist I.E."/>
            <person name="Bharti A.K."/>
            <person name="Sundararajan A."/>
            <person name="Cameron C.T."/>
            <person name="Woodward J.E."/>
            <person name="May G.D."/>
            <person name="Brubaker C."/>
            <person name="Broadhvest J."/>
            <person name="Wilkins T.A."/>
        </authorList>
    </citation>
    <scope>NUCLEOTIDE SEQUENCE</scope>
    <source>
        <strain evidence="2">cv. AKA8401</strain>
    </source>
</reference>
<accession>A0A0B0N6G7</accession>
<keyword evidence="2" id="KW-1185">Reference proteome</keyword>
<gene>
    <name evidence="1" type="ORF">F383_14102</name>
</gene>
<dbReference type="AlphaFoldDB" id="A0A0B0N6G7"/>
<evidence type="ECO:0000313" key="1">
    <source>
        <dbReference type="EMBL" id="KHG10083.1"/>
    </source>
</evidence>
<protein>
    <submittedName>
        <fullName evidence="1">Uncharacterized protein</fullName>
    </submittedName>
</protein>
<evidence type="ECO:0000313" key="2">
    <source>
        <dbReference type="Proteomes" id="UP000032142"/>
    </source>
</evidence>
<name>A0A0B0N6G7_GOSAR</name>
<proteinExistence type="predicted"/>
<dbReference type="Proteomes" id="UP000032142">
    <property type="component" value="Unassembled WGS sequence"/>
</dbReference>
<organism evidence="1 2">
    <name type="scientific">Gossypium arboreum</name>
    <name type="common">Tree cotton</name>
    <name type="synonym">Gossypium nanking</name>
    <dbReference type="NCBI Taxonomy" id="29729"/>
    <lineage>
        <taxon>Eukaryota</taxon>
        <taxon>Viridiplantae</taxon>
        <taxon>Streptophyta</taxon>
        <taxon>Embryophyta</taxon>
        <taxon>Tracheophyta</taxon>
        <taxon>Spermatophyta</taxon>
        <taxon>Magnoliopsida</taxon>
        <taxon>eudicotyledons</taxon>
        <taxon>Gunneridae</taxon>
        <taxon>Pentapetalae</taxon>
        <taxon>rosids</taxon>
        <taxon>malvids</taxon>
        <taxon>Malvales</taxon>
        <taxon>Malvaceae</taxon>
        <taxon>Malvoideae</taxon>
        <taxon>Gossypium</taxon>
    </lineage>
</organism>
<sequence>MSLAYIPVLPRSISHNHTFFNMPSLGLSSHYPLHYPLDTQNTISATYRYVA</sequence>